<dbReference type="GO" id="GO:0005634">
    <property type="term" value="C:nucleus"/>
    <property type="evidence" value="ECO:0007669"/>
    <property type="project" value="TreeGrafter"/>
</dbReference>
<gene>
    <name evidence="3" type="ORF">GE061_006996</name>
</gene>
<dbReference type="GO" id="GO:0071949">
    <property type="term" value="F:FAD binding"/>
    <property type="evidence" value="ECO:0007669"/>
    <property type="project" value="TreeGrafter"/>
</dbReference>
<reference evidence="3" key="1">
    <citation type="journal article" date="2021" name="Mol. Ecol. Resour.">
        <title>Apolygus lucorum genome provides insights into omnivorousness and mesophyll feeding.</title>
        <authorList>
            <person name="Liu Y."/>
            <person name="Liu H."/>
            <person name="Wang H."/>
            <person name="Huang T."/>
            <person name="Liu B."/>
            <person name="Yang B."/>
            <person name="Yin L."/>
            <person name="Li B."/>
            <person name="Zhang Y."/>
            <person name="Zhang S."/>
            <person name="Jiang F."/>
            <person name="Zhang X."/>
            <person name="Ren Y."/>
            <person name="Wang B."/>
            <person name="Wang S."/>
            <person name="Lu Y."/>
            <person name="Wu K."/>
            <person name="Fan W."/>
            <person name="Wang G."/>
        </authorList>
    </citation>
    <scope>NUCLEOTIDE SEQUENCE</scope>
    <source>
        <strain evidence="3">12Hb</strain>
    </source>
</reference>
<dbReference type="GO" id="GO:0005737">
    <property type="term" value="C:cytoplasm"/>
    <property type="evidence" value="ECO:0007669"/>
    <property type="project" value="TreeGrafter"/>
</dbReference>
<dbReference type="PANTHER" id="PTHR11455">
    <property type="entry name" value="CRYPTOCHROME"/>
    <property type="match status" value="1"/>
</dbReference>
<dbReference type="InterPro" id="IPR036155">
    <property type="entry name" value="Crypto/Photolyase_N_sf"/>
</dbReference>
<evidence type="ECO:0000256" key="1">
    <source>
        <dbReference type="ARBA" id="ARBA00022543"/>
    </source>
</evidence>
<dbReference type="Gene3D" id="1.25.40.80">
    <property type="match status" value="1"/>
</dbReference>
<keyword evidence="2" id="KW-0157">Chromophore</keyword>
<evidence type="ECO:0000313" key="3">
    <source>
        <dbReference type="EMBL" id="KAF6198973.1"/>
    </source>
</evidence>
<dbReference type="Gene3D" id="3.40.50.620">
    <property type="entry name" value="HUPs"/>
    <property type="match status" value="1"/>
</dbReference>
<accession>A0A6A4J5L3</accession>
<keyword evidence="1" id="KW-0716">Sensory transduction</keyword>
<evidence type="ECO:0000313" key="4">
    <source>
        <dbReference type="Proteomes" id="UP000466442"/>
    </source>
</evidence>
<dbReference type="Pfam" id="PF00875">
    <property type="entry name" value="DNA_photolyase"/>
    <property type="match status" value="1"/>
</dbReference>
<proteinExistence type="predicted"/>
<protein>
    <submittedName>
        <fullName evidence="3">Uncharacterized protein</fullName>
    </submittedName>
</protein>
<dbReference type="Proteomes" id="UP000466442">
    <property type="component" value="Unassembled WGS sequence"/>
</dbReference>
<dbReference type="PROSITE" id="PS51645">
    <property type="entry name" value="PHR_CRY_ALPHA_BETA"/>
    <property type="match status" value="1"/>
</dbReference>
<dbReference type="GO" id="GO:0043153">
    <property type="term" value="P:entrainment of circadian clock by photoperiod"/>
    <property type="evidence" value="ECO:0007669"/>
    <property type="project" value="TreeGrafter"/>
</dbReference>
<dbReference type="GO" id="GO:0003677">
    <property type="term" value="F:DNA binding"/>
    <property type="evidence" value="ECO:0007669"/>
    <property type="project" value="TreeGrafter"/>
</dbReference>
<keyword evidence="1" id="KW-0675">Receptor</keyword>
<dbReference type="InterPro" id="IPR002081">
    <property type="entry name" value="Cryptochrome/DNA_photolyase_1"/>
</dbReference>
<sequence>MFRDQGNRCPTVHWFRHGLRLHDNPAMLEAVRDSTEFFAVFIFDGQSAGTSHVGYNRMKFLLESLKDLDAQLKKHGGRLYTFKGNPTNVFRRLWEELGIKKICFEQDCEPIWSERDKSVVEMCSELGIECVEKVSHTLWDPKLVIRTNGGIPPLTYQMFMHTTSVIGPPPRPCSEIDFDRVHFGVVPPYLWQELGVLNDIPTPEDFGLEKEKGNKLVIWVGGETRALKHLESRVQVCI</sequence>
<dbReference type="PANTHER" id="PTHR11455:SF17">
    <property type="entry name" value="CRYPTOCHROME-1"/>
    <property type="match status" value="1"/>
</dbReference>
<keyword evidence="1" id="KW-0600">Photoreceptor protein</keyword>
<dbReference type="InterPro" id="IPR006050">
    <property type="entry name" value="DNA_photolyase_N"/>
</dbReference>
<dbReference type="InterPro" id="IPR014729">
    <property type="entry name" value="Rossmann-like_a/b/a_fold"/>
</dbReference>
<dbReference type="SUPFAM" id="SSF52425">
    <property type="entry name" value="Cryptochrome/photolyase, N-terminal domain"/>
    <property type="match status" value="1"/>
</dbReference>
<keyword evidence="4" id="KW-1185">Reference proteome</keyword>
<dbReference type="EMBL" id="WIXP02000015">
    <property type="protein sequence ID" value="KAF6198973.1"/>
    <property type="molecule type" value="Genomic_DNA"/>
</dbReference>
<name>A0A6A4J5L3_APOLU</name>
<organism evidence="3 4">
    <name type="scientific">Apolygus lucorum</name>
    <name type="common">Small green plant bug</name>
    <name type="synonym">Lygocoris lucorum</name>
    <dbReference type="NCBI Taxonomy" id="248454"/>
    <lineage>
        <taxon>Eukaryota</taxon>
        <taxon>Metazoa</taxon>
        <taxon>Ecdysozoa</taxon>
        <taxon>Arthropoda</taxon>
        <taxon>Hexapoda</taxon>
        <taxon>Insecta</taxon>
        <taxon>Pterygota</taxon>
        <taxon>Neoptera</taxon>
        <taxon>Paraneoptera</taxon>
        <taxon>Hemiptera</taxon>
        <taxon>Heteroptera</taxon>
        <taxon>Panheteroptera</taxon>
        <taxon>Cimicomorpha</taxon>
        <taxon>Miridae</taxon>
        <taxon>Mirini</taxon>
        <taxon>Apolygus</taxon>
    </lineage>
</organism>
<dbReference type="GO" id="GO:0032922">
    <property type="term" value="P:circadian regulation of gene expression"/>
    <property type="evidence" value="ECO:0007669"/>
    <property type="project" value="TreeGrafter"/>
</dbReference>
<evidence type="ECO:0000256" key="2">
    <source>
        <dbReference type="ARBA" id="ARBA00022991"/>
    </source>
</evidence>
<dbReference type="AlphaFoldDB" id="A0A6A4J5L3"/>
<dbReference type="GO" id="GO:0045892">
    <property type="term" value="P:negative regulation of DNA-templated transcription"/>
    <property type="evidence" value="ECO:0007669"/>
    <property type="project" value="TreeGrafter"/>
</dbReference>
<dbReference type="OrthoDB" id="435881at2759"/>
<dbReference type="GO" id="GO:0009881">
    <property type="term" value="F:photoreceptor activity"/>
    <property type="evidence" value="ECO:0007669"/>
    <property type="project" value="UniProtKB-KW"/>
</dbReference>
<comment type="caution">
    <text evidence="3">The sequence shown here is derived from an EMBL/GenBank/DDBJ whole genome shotgun (WGS) entry which is preliminary data.</text>
</comment>